<sequence>MSTQTCLIRLEHVATRFGARLIHRDINLCVYRGEILGLVGASGSGKTTLLREMIGLERPGEGIITVADERLDARDGQAQGRLRERCGVLFQGGALFSGLNVFENIAMPLRELQMLDPDLISQLVGHKLQMVGLGPETAHLLPAELSGGMVKRAALARALILEPELLFLDEPTAGLDPIASGKLVALIRELHRNLGF</sequence>
<keyword evidence="1" id="KW-0813">Transport</keyword>
<proteinExistence type="predicted"/>
<dbReference type="AlphaFoldDB" id="T0XZ45"/>
<dbReference type="GO" id="GO:0016887">
    <property type="term" value="F:ATP hydrolysis activity"/>
    <property type="evidence" value="ECO:0007669"/>
    <property type="project" value="InterPro"/>
</dbReference>
<keyword evidence="3 5" id="KW-0067">ATP-binding</keyword>
<evidence type="ECO:0000259" key="4">
    <source>
        <dbReference type="PROSITE" id="PS50893"/>
    </source>
</evidence>
<keyword evidence="2" id="KW-0547">Nucleotide-binding</keyword>
<dbReference type="SUPFAM" id="SSF52540">
    <property type="entry name" value="P-loop containing nucleoside triphosphate hydrolases"/>
    <property type="match status" value="1"/>
</dbReference>
<accession>T0XZ45</accession>
<evidence type="ECO:0000256" key="2">
    <source>
        <dbReference type="ARBA" id="ARBA00022741"/>
    </source>
</evidence>
<comment type="caution">
    <text evidence="5">The sequence shown here is derived from an EMBL/GenBank/DDBJ whole genome shotgun (WGS) entry which is preliminary data.</text>
</comment>
<dbReference type="Pfam" id="PF00005">
    <property type="entry name" value="ABC_tran"/>
    <property type="match status" value="1"/>
</dbReference>
<protein>
    <submittedName>
        <fullName evidence="5">ABC transporter, ATP-binding protein</fullName>
    </submittedName>
</protein>
<dbReference type="PROSITE" id="PS50893">
    <property type="entry name" value="ABC_TRANSPORTER_2"/>
    <property type="match status" value="1"/>
</dbReference>
<reference evidence="5" key="1">
    <citation type="submission" date="2013-08" db="EMBL/GenBank/DDBJ databases">
        <authorList>
            <person name="Mendez C."/>
            <person name="Richter M."/>
            <person name="Ferrer M."/>
            <person name="Sanchez J."/>
        </authorList>
    </citation>
    <scope>NUCLEOTIDE SEQUENCE</scope>
</reference>
<dbReference type="InterPro" id="IPR003593">
    <property type="entry name" value="AAA+_ATPase"/>
</dbReference>
<evidence type="ECO:0000256" key="3">
    <source>
        <dbReference type="ARBA" id="ARBA00022840"/>
    </source>
</evidence>
<evidence type="ECO:0000313" key="5">
    <source>
        <dbReference type="EMBL" id="EQD28026.1"/>
    </source>
</evidence>
<name>T0XZ45_9ZZZZ</name>
<feature type="non-terminal residue" evidence="5">
    <location>
        <position position="196"/>
    </location>
</feature>
<organism evidence="5">
    <name type="scientific">mine drainage metagenome</name>
    <dbReference type="NCBI Taxonomy" id="410659"/>
    <lineage>
        <taxon>unclassified sequences</taxon>
        <taxon>metagenomes</taxon>
        <taxon>ecological metagenomes</taxon>
    </lineage>
</organism>
<reference evidence="5" key="2">
    <citation type="journal article" date="2014" name="ISME J.">
        <title>Microbial stratification in low pH oxic and suboxic macroscopic growths along an acid mine drainage.</title>
        <authorList>
            <person name="Mendez-Garcia C."/>
            <person name="Mesa V."/>
            <person name="Sprenger R.R."/>
            <person name="Richter M."/>
            <person name="Diez M.S."/>
            <person name="Solano J."/>
            <person name="Bargiela R."/>
            <person name="Golyshina O.V."/>
            <person name="Manteca A."/>
            <person name="Ramos J.L."/>
            <person name="Gallego J.R."/>
            <person name="Llorente I."/>
            <person name="Martins Dos Santos V.A."/>
            <person name="Jensen O.N."/>
            <person name="Pelaez A.I."/>
            <person name="Sanchez J."/>
            <person name="Ferrer M."/>
        </authorList>
    </citation>
    <scope>NUCLEOTIDE SEQUENCE</scope>
</reference>
<dbReference type="EMBL" id="AUZX01015821">
    <property type="protein sequence ID" value="EQD28026.1"/>
    <property type="molecule type" value="Genomic_DNA"/>
</dbReference>
<dbReference type="SMART" id="SM00382">
    <property type="entry name" value="AAA"/>
    <property type="match status" value="1"/>
</dbReference>
<dbReference type="Gene3D" id="3.40.50.300">
    <property type="entry name" value="P-loop containing nucleotide triphosphate hydrolases"/>
    <property type="match status" value="1"/>
</dbReference>
<dbReference type="PANTHER" id="PTHR43023:SF3">
    <property type="entry name" value="PROTEIN TRIGALACTOSYLDIACYLGLYCEROL 3, CHLOROPLASTIC"/>
    <property type="match status" value="1"/>
</dbReference>
<dbReference type="InterPro" id="IPR027417">
    <property type="entry name" value="P-loop_NTPase"/>
</dbReference>
<gene>
    <name evidence="5" type="ORF">B1A_21409</name>
</gene>
<dbReference type="PANTHER" id="PTHR43023">
    <property type="entry name" value="PROTEIN TRIGALACTOSYLDIACYLGLYCEROL 3, CHLOROPLASTIC"/>
    <property type="match status" value="1"/>
</dbReference>
<evidence type="ECO:0000256" key="1">
    <source>
        <dbReference type="ARBA" id="ARBA00022448"/>
    </source>
</evidence>
<feature type="domain" description="ABC transporter" evidence="4">
    <location>
        <begin position="8"/>
        <end position="194"/>
    </location>
</feature>
<dbReference type="InterPro" id="IPR003439">
    <property type="entry name" value="ABC_transporter-like_ATP-bd"/>
</dbReference>
<dbReference type="GO" id="GO:0005524">
    <property type="term" value="F:ATP binding"/>
    <property type="evidence" value="ECO:0007669"/>
    <property type="project" value="UniProtKB-KW"/>
</dbReference>